<evidence type="ECO:0008006" key="8">
    <source>
        <dbReference type="Google" id="ProtNLM"/>
    </source>
</evidence>
<evidence type="ECO:0000256" key="1">
    <source>
        <dbReference type="ARBA" id="ARBA00004370"/>
    </source>
</evidence>
<keyword evidence="4 5" id="KW-0472">Membrane</keyword>
<dbReference type="Gene3D" id="1.20.1250.20">
    <property type="entry name" value="MFS general substrate transporter like domains"/>
    <property type="match status" value="1"/>
</dbReference>
<accession>A0ABP0D200</accession>
<dbReference type="InterPro" id="IPR036259">
    <property type="entry name" value="MFS_trans_sf"/>
</dbReference>
<gene>
    <name evidence="6" type="ORF">SBRCBS47491_010170</name>
</gene>
<dbReference type="Proteomes" id="UP001642406">
    <property type="component" value="Unassembled WGS sequence"/>
</dbReference>
<dbReference type="Pfam" id="PF00083">
    <property type="entry name" value="Sugar_tr"/>
    <property type="match status" value="1"/>
</dbReference>
<keyword evidence="3 5" id="KW-1133">Transmembrane helix</keyword>
<organism evidence="6 7">
    <name type="scientific">Sporothrix bragantina</name>
    <dbReference type="NCBI Taxonomy" id="671064"/>
    <lineage>
        <taxon>Eukaryota</taxon>
        <taxon>Fungi</taxon>
        <taxon>Dikarya</taxon>
        <taxon>Ascomycota</taxon>
        <taxon>Pezizomycotina</taxon>
        <taxon>Sordariomycetes</taxon>
        <taxon>Sordariomycetidae</taxon>
        <taxon>Ophiostomatales</taxon>
        <taxon>Ophiostomataceae</taxon>
        <taxon>Sporothrix</taxon>
    </lineage>
</organism>
<dbReference type="EMBL" id="CAWUHC010000213">
    <property type="protein sequence ID" value="CAK7237842.1"/>
    <property type="molecule type" value="Genomic_DNA"/>
</dbReference>
<proteinExistence type="predicted"/>
<dbReference type="InterPro" id="IPR005828">
    <property type="entry name" value="MFS_sugar_transport-like"/>
</dbReference>
<evidence type="ECO:0000256" key="3">
    <source>
        <dbReference type="ARBA" id="ARBA00022989"/>
    </source>
</evidence>
<comment type="caution">
    <text evidence="6">The sequence shown here is derived from an EMBL/GenBank/DDBJ whole genome shotgun (WGS) entry which is preliminary data.</text>
</comment>
<evidence type="ECO:0000256" key="5">
    <source>
        <dbReference type="SAM" id="Phobius"/>
    </source>
</evidence>
<protein>
    <recommendedName>
        <fullName evidence="8">Major facilitator superfamily (MFS) profile domain-containing protein</fullName>
    </recommendedName>
</protein>
<keyword evidence="7" id="KW-1185">Reference proteome</keyword>
<evidence type="ECO:0000313" key="7">
    <source>
        <dbReference type="Proteomes" id="UP001642406"/>
    </source>
</evidence>
<keyword evidence="2 5" id="KW-0812">Transmembrane</keyword>
<dbReference type="SUPFAM" id="SSF103473">
    <property type="entry name" value="MFS general substrate transporter"/>
    <property type="match status" value="1"/>
</dbReference>
<name>A0ABP0D200_9PEZI</name>
<feature type="transmembrane region" description="Helical" evidence="5">
    <location>
        <begin position="30"/>
        <end position="48"/>
    </location>
</feature>
<evidence type="ECO:0000313" key="6">
    <source>
        <dbReference type="EMBL" id="CAK7237842.1"/>
    </source>
</evidence>
<sequence length="93" mass="10263">MSLSVTQWVIGFTFPYLFNPDAANLGGRVGFIYAGVTLVGFVLSFLFMPETKNRSVAELDALFASGVAPRNFSKYVVEFDEENDNAASVRKKD</sequence>
<evidence type="ECO:0000256" key="4">
    <source>
        <dbReference type="ARBA" id="ARBA00023136"/>
    </source>
</evidence>
<evidence type="ECO:0000256" key="2">
    <source>
        <dbReference type="ARBA" id="ARBA00022692"/>
    </source>
</evidence>
<reference evidence="6 7" key="1">
    <citation type="submission" date="2024-01" db="EMBL/GenBank/DDBJ databases">
        <authorList>
            <person name="Allen C."/>
            <person name="Tagirdzhanova G."/>
        </authorList>
    </citation>
    <scope>NUCLEOTIDE SEQUENCE [LARGE SCALE GENOMIC DNA]</scope>
</reference>
<comment type="subcellular location">
    <subcellularLocation>
        <location evidence="1">Membrane</location>
    </subcellularLocation>
</comment>